<gene>
    <name evidence="1" type="ORF">HPB49_001572</name>
</gene>
<comment type="caution">
    <text evidence="1">The sequence shown here is derived from an EMBL/GenBank/DDBJ whole genome shotgun (WGS) entry which is preliminary data.</text>
</comment>
<organism evidence="1 2">
    <name type="scientific">Dermacentor silvarum</name>
    <name type="common">Tick</name>
    <dbReference type="NCBI Taxonomy" id="543639"/>
    <lineage>
        <taxon>Eukaryota</taxon>
        <taxon>Metazoa</taxon>
        <taxon>Ecdysozoa</taxon>
        <taxon>Arthropoda</taxon>
        <taxon>Chelicerata</taxon>
        <taxon>Arachnida</taxon>
        <taxon>Acari</taxon>
        <taxon>Parasitiformes</taxon>
        <taxon>Ixodida</taxon>
        <taxon>Ixodoidea</taxon>
        <taxon>Ixodidae</taxon>
        <taxon>Rhipicephalinae</taxon>
        <taxon>Dermacentor</taxon>
    </lineage>
</organism>
<keyword evidence="2" id="KW-1185">Reference proteome</keyword>
<protein>
    <submittedName>
        <fullName evidence="1">Uncharacterized protein</fullName>
    </submittedName>
</protein>
<name>A0ACB8DA27_DERSI</name>
<evidence type="ECO:0000313" key="2">
    <source>
        <dbReference type="Proteomes" id="UP000821865"/>
    </source>
</evidence>
<evidence type="ECO:0000313" key="1">
    <source>
        <dbReference type="EMBL" id="KAH7964822.1"/>
    </source>
</evidence>
<dbReference type="EMBL" id="CM023471">
    <property type="protein sequence ID" value="KAH7964822.1"/>
    <property type="molecule type" value="Genomic_DNA"/>
</dbReference>
<reference evidence="1" key="1">
    <citation type="submission" date="2020-05" db="EMBL/GenBank/DDBJ databases">
        <title>Large-scale comparative analyses of tick genomes elucidate their genetic diversity and vector capacities.</title>
        <authorList>
            <person name="Jia N."/>
            <person name="Wang J."/>
            <person name="Shi W."/>
            <person name="Du L."/>
            <person name="Sun Y."/>
            <person name="Zhan W."/>
            <person name="Jiang J."/>
            <person name="Wang Q."/>
            <person name="Zhang B."/>
            <person name="Ji P."/>
            <person name="Sakyi L.B."/>
            <person name="Cui X."/>
            <person name="Yuan T."/>
            <person name="Jiang B."/>
            <person name="Yang W."/>
            <person name="Lam T.T.-Y."/>
            <person name="Chang Q."/>
            <person name="Ding S."/>
            <person name="Wang X."/>
            <person name="Zhu J."/>
            <person name="Ruan X."/>
            <person name="Zhao L."/>
            <person name="Wei J."/>
            <person name="Que T."/>
            <person name="Du C."/>
            <person name="Cheng J."/>
            <person name="Dai P."/>
            <person name="Han X."/>
            <person name="Huang E."/>
            <person name="Gao Y."/>
            <person name="Liu J."/>
            <person name="Shao H."/>
            <person name="Ye R."/>
            <person name="Li L."/>
            <person name="Wei W."/>
            <person name="Wang X."/>
            <person name="Wang C."/>
            <person name="Yang T."/>
            <person name="Huo Q."/>
            <person name="Li W."/>
            <person name="Guo W."/>
            <person name="Chen H."/>
            <person name="Zhou L."/>
            <person name="Ni X."/>
            <person name="Tian J."/>
            <person name="Zhou Y."/>
            <person name="Sheng Y."/>
            <person name="Liu T."/>
            <person name="Pan Y."/>
            <person name="Xia L."/>
            <person name="Li J."/>
            <person name="Zhao F."/>
            <person name="Cao W."/>
        </authorList>
    </citation>
    <scope>NUCLEOTIDE SEQUENCE</scope>
    <source>
        <strain evidence="1">Dsil-2018</strain>
    </source>
</reference>
<accession>A0ACB8DA27</accession>
<sequence length="100" mass="11489">MGKKCFLPRCKSAYETCTEKVLLFVAPRETDRLMQIWRHAIPRKDLVLQSTDYVCEKHFEPGGSGKRRRADEVSRLPCSFDKDRKKKGACAPFAPSCHET</sequence>
<proteinExistence type="predicted"/>
<dbReference type="Proteomes" id="UP000821865">
    <property type="component" value="Chromosome 2"/>
</dbReference>